<dbReference type="InterPro" id="IPR012858">
    <property type="entry name" value="DC_STAMP-like"/>
</dbReference>
<feature type="transmembrane region" description="Helical" evidence="5">
    <location>
        <begin position="53"/>
        <end position="71"/>
    </location>
</feature>
<evidence type="ECO:0000259" key="6">
    <source>
        <dbReference type="Pfam" id="PF07782"/>
    </source>
</evidence>
<evidence type="ECO:0000256" key="1">
    <source>
        <dbReference type="ARBA" id="ARBA00004141"/>
    </source>
</evidence>
<proteinExistence type="predicted"/>
<feature type="transmembrane region" description="Helical" evidence="5">
    <location>
        <begin position="417"/>
        <end position="435"/>
    </location>
</feature>
<organism evidence="7 8">
    <name type="scientific">Euroglyphus maynei</name>
    <name type="common">Mayne's house dust mite</name>
    <dbReference type="NCBI Taxonomy" id="6958"/>
    <lineage>
        <taxon>Eukaryota</taxon>
        <taxon>Metazoa</taxon>
        <taxon>Ecdysozoa</taxon>
        <taxon>Arthropoda</taxon>
        <taxon>Chelicerata</taxon>
        <taxon>Arachnida</taxon>
        <taxon>Acari</taxon>
        <taxon>Acariformes</taxon>
        <taxon>Sarcoptiformes</taxon>
        <taxon>Astigmata</taxon>
        <taxon>Psoroptidia</taxon>
        <taxon>Analgoidea</taxon>
        <taxon>Pyroglyphidae</taxon>
        <taxon>Pyroglyphinae</taxon>
        <taxon>Euroglyphus</taxon>
    </lineage>
</organism>
<comment type="caution">
    <text evidence="7">The sequence shown here is derived from an EMBL/GenBank/DDBJ whole genome shotgun (WGS) entry which is preliminary data.</text>
</comment>
<evidence type="ECO:0000256" key="4">
    <source>
        <dbReference type="ARBA" id="ARBA00023136"/>
    </source>
</evidence>
<dbReference type="OrthoDB" id="5985669at2759"/>
<keyword evidence="3 5" id="KW-1133">Transmembrane helix</keyword>
<feature type="transmembrane region" description="Helical" evidence="5">
    <location>
        <begin position="83"/>
        <end position="99"/>
    </location>
</feature>
<reference evidence="7 8" key="1">
    <citation type="submission" date="2017-03" db="EMBL/GenBank/DDBJ databases">
        <title>Genome Survey of Euroglyphus maynei.</title>
        <authorList>
            <person name="Arlian L.G."/>
            <person name="Morgan M.S."/>
            <person name="Rider S.D."/>
        </authorList>
    </citation>
    <scope>NUCLEOTIDE SEQUENCE [LARGE SCALE GENOMIC DNA]</scope>
    <source>
        <strain evidence="7">Arlian Lab</strain>
        <tissue evidence="7">Whole body</tissue>
    </source>
</reference>
<evidence type="ECO:0000256" key="5">
    <source>
        <dbReference type="SAM" id="Phobius"/>
    </source>
</evidence>
<dbReference type="AlphaFoldDB" id="A0A1Y3BCV5"/>
<dbReference type="PANTHER" id="PTHR21041">
    <property type="entry name" value="DENDRITIC CELL-SPECIFIC TRANSMEMBRANE PROTEIN"/>
    <property type="match status" value="1"/>
</dbReference>
<sequence length="515" mass="61262">MPWIRSKRKPASFDIFLIRILEYIEMIIKNELPIIHRIIYRCPPDEYILVRRLFCMFGGYLVCKLLLILCIELPETSEDIDRLFIHKWGLLILIIGFVLSIQIRTVICLLLPSLVISTNGIFFYLRLLQRTQKTVSPSIIGNIRALWNQMRFKAMAQLAARPFISFAKDTSKIFAVKSLKDSEIVKENVSQAFHSFKVEINELNRYCLSLIEPIKSDDHCSKALEEFYAESNIVTRQIYNQIYDICYETMDTIGTNLCLQMNRPFEKFENLTNRFKNINLLDSLEFIKSGDTSRQINEALEMWQSLVGYRMDLEEEFRGEFEWIGLFGFIIRIVFVCTMMSGLIRSIFYHNRYLRFLNFDNHYIDRYFYHIDNKRKTLNKIHLLPLRGNDRWQLIPTFSLNRSVHEKMVHYGFQKKVMIITFIVLAILLYIDYIFSECVELIAAKLSNSDHFDLLVHRFNAKARGGVFAEIINDFVRHFHFNYTEIFRHDWHTCRQTNSYQLGWPQYRNILSDYI</sequence>
<evidence type="ECO:0000313" key="8">
    <source>
        <dbReference type="Proteomes" id="UP000194236"/>
    </source>
</evidence>
<dbReference type="Proteomes" id="UP000194236">
    <property type="component" value="Unassembled WGS sequence"/>
</dbReference>
<feature type="domain" description="Dendritic cell-specific transmembrane protein-like" evidence="6">
    <location>
        <begin position="359"/>
        <end position="497"/>
    </location>
</feature>
<comment type="subcellular location">
    <subcellularLocation>
        <location evidence="1">Membrane</location>
        <topology evidence="1">Multi-pass membrane protein</topology>
    </subcellularLocation>
</comment>
<gene>
    <name evidence="7" type="ORF">BLA29_002836</name>
</gene>
<dbReference type="InterPro" id="IPR051856">
    <property type="entry name" value="CSR-E3_Ligase_Protein"/>
</dbReference>
<keyword evidence="2 5" id="KW-0812">Transmembrane</keyword>
<accession>A0A1Y3BCV5</accession>
<protein>
    <recommendedName>
        <fullName evidence="6">Dendritic cell-specific transmembrane protein-like domain-containing protein</fullName>
    </recommendedName>
</protein>
<evidence type="ECO:0000313" key="7">
    <source>
        <dbReference type="EMBL" id="OTF78751.1"/>
    </source>
</evidence>
<dbReference type="GO" id="GO:0016020">
    <property type="term" value="C:membrane"/>
    <property type="evidence" value="ECO:0007669"/>
    <property type="project" value="UniProtKB-SubCell"/>
</dbReference>
<dbReference type="Pfam" id="PF07782">
    <property type="entry name" value="DC_STAMP"/>
    <property type="match status" value="1"/>
</dbReference>
<evidence type="ECO:0000256" key="2">
    <source>
        <dbReference type="ARBA" id="ARBA00022692"/>
    </source>
</evidence>
<feature type="transmembrane region" description="Helical" evidence="5">
    <location>
        <begin position="323"/>
        <end position="348"/>
    </location>
</feature>
<feature type="transmembrane region" description="Helical" evidence="5">
    <location>
        <begin position="106"/>
        <end position="125"/>
    </location>
</feature>
<dbReference type="EMBL" id="MUJZ01026428">
    <property type="protein sequence ID" value="OTF78751.1"/>
    <property type="molecule type" value="Genomic_DNA"/>
</dbReference>
<keyword evidence="8" id="KW-1185">Reference proteome</keyword>
<name>A0A1Y3BCV5_EURMA</name>
<keyword evidence="4 5" id="KW-0472">Membrane</keyword>
<evidence type="ECO:0000256" key="3">
    <source>
        <dbReference type="ARBA" id="ARBA00022989"/>
    </source>
</evidence>